<dbReference type="Gene3D" id="2.80.10.50">
    <property type="match status" value="2"/>
</dbReference>
<accession>A0ABU1PTU5</accession>
<proteinExistence type="predicted"/>
<feature type="domain" description="Ricin B lectin" evidence="1">
    <location>
        <begin position="4"/>
        <end position="85"/>
    </location>
</feature>
<evidence type="ECO:0000313" key="2">
    <source>
        <dbReference type="EMBL" id="MDR6594049.1"/>
    </source>
</evidence>
<dbReference type="Pfam" id="PF14200">
    <property type="entry name" value="RicinB_lectin_2"/>
    <property type="match status" value="1"/>
</dbReference>
<keyword evidence="3" id="KW-1185">Reference proteome</keyword>
<dbReference type="RefSeq" id="WP_310307042.1">
    <property type="nucleotide sequence ID" value="NZ_BAAAXB010000001.1"/>
</dbReference>
<dbReference type="InterPro" id="IPR035992">
    <property type="entry name" value="Ricin_B-like_lectins"/>
</dbReference>
<dbReference type="PROSITE" id="PS50231">
    <property type="entry name" value="RICIN_B_LECTIN"/>
    <property type="match status" value="1"/>
</dbReference>
<name>A0ABU1PTU5_9PSEU</name>
<dbReference type="Proteomes" id="UP001268819">
    <property type="component" value="Unassembled WGS sequence"/>
</dbReference>
<dbReference type="SUPFAM" id="SSF50370">
    <property type="entry name" value="Ricin B-like lectins"/>
    <property type="match status" value="1"/>
</dbReference>
<evidence type="ECO:0000259" key="1">
    <source>
        <dbReference type="Pfam" id="PF14200"/>
    </source>
</evidence>
<dbReference type="EMBL" id="JAVDSG010000001">
    <property type="protein sequence ID" value="MDR6594049.1"/>
    <property type="molecule type" value="Genomic_DNA"/>
</dbReference>
<gene>
    <name evidence="2" type="ORF">J2S66_002433</name>
</gene>
<dbReference type="InterPro" id="IPR000772">
    <property type="entry name" value="Ricin_B_lectin"/>
</dbReference>
<organism evidence="2 3">
    <name type="scientific">Saccharothrix longispora</name>
    <dbReference type="NCBI Taxonomy" id="33920"/>
    <lineage>
        <taxon>Bacteria</taxon>
        <taxon>Bacillati</taxon>
        <taxon>Actinomycetota</taxon>
        <taxon>Actinomycetes</taxon>
        <taxon>Pseudonocardiales</taxon>
        <taxon>Pseudonocardiaceae</taxon>
        <taxon>Saccharothrix</taxon>
    </lineage>
</organism>
<reference evidence="2 3" key="1">
    <citation type="submission" date="2023-07" db="EMBL/GenBank/DDBJ databases">
        <title>Sequencing the genomes of 1000 actinobacteria strains.</title>
        <authorList>
            <person name="Klenk H.-P."/>
        </authorList>
    </citation>
    <scope>NUCLEOTIDE SEQUENCE [LARGE SCALE GENOMIC DNA]</scope>
    <source>
        <strain evidence="2 3">DSM 43749</strain>
    </source>
</reference>
<sequence>MRDQGDGHARVVDVGSGKCLDVNGGSSATADGTRVVQWTCHGGTNQQWRFEDARGGHVRLVARHSGKCPDVLRASTTDGAQLVQWTCGGGTDQQWLRRDAWVALRSWRGRASAAGVSAGVRWWVAGSP</sequence>
<evidence type="ECO:0000313" key="3">
    <source>
        <dbReference type="Proteomes" id="UP001268819"/>
    </source>
</evidence>
<comment type="caution">
    <text evidence="2">The sequence shown here is derived from an EMBL/GenBank/DDBJ whole genome shotgun (WGS) entry which is preliminary data.</text>
</comment>
<protein>
    <recommendedName>
        <fullName evidence="1">Ricin B lectin domain-containing protein</fullName>
    </recommendedName>
</protein>